<gene>
    <name evidence="2" type="ORF">GNF83_08980</name>
</gene>
<accession>A0AAW9KDL8</accession>
<reference evidence="2" key="1">
    <citation type="submission" date="2019-11" db="EMBL/GenBank/DDBJ databases">
        <title>Characterization of Clostridium perfringens isolates from swine manure treated agricultural soils.</title>
        <authorList>
            <person name="Wushke S.T."/>
        </authorList>
    </citation>
    <scope>NUCLEOTIDE SEQUENCE</scope>
    <source>
        <strain evidence="2">X62</strain>
    </source>
</reference>
<evidence type="ECO:0000313" key="3">
    <source>
        <dbReference type="Proteomes" id="UP001288944"/>
    </source>
</evidence>
<comment type="caution">
    <text evidence="2">The sequence shown here is derived from an EMBL/GenBank/DDBJ whole genome shotgun (WGS) entry which is preliminary data.</text>
</comment>
<dbReference type="EMBL" id="WNUR01000018">
    <property type="protein sequence ID" value="MDZ7541388.1"/>
    <property type="molecule type" value="Genomic_DNA"/>
</dbReference>
<sequence length="117" mass="13447">MNYNIVEKINRYIEVKSPITCEADALDIIGLCISNDIQLLILRSEAITEEFINLKSGLAGMVLQKFMNYNIKVSAIIEDKNIINDRFAELIYELNKGNNFRVFNNIDDAESWILDTK</sequence>
<proteinExistence type="predicted"/>
<protein>
    <submittedName>
        <fullName evidence="2">DUF4180 domain-containing protein</fullName>
    </submittedName>
</protein>
<evidence type="ECO:0000259" key="1">
    <source>
        <dbReference type="Pfam" id="PF13788"/>
    </source>
</evidence>
<dbReference type="InterPro" id="IPR025438">
    <property type="entry name" value="DUF4180"/>
</dbReference>
<organism evidence="2 3">
    <name type="scientific">Clostridium perfringens</name>
    <dbReference type="NCBI Taxonomy" id="1502"/>
    <lineage>
        <taxon>Bacteria</taxon>
        <taxon>Bacillati</taxon>
        <taxon>Bacillota</taxon>
        <taxon>Clostridia</taxon>
        <taxon>Eubacteriales</taxon>
        <taxon>Clostridiaceae</taxon>
        <taxon>Clostridium</taxon>
    </lineage>
</organism>
<feature type="domain" description="DUF4180" evidence="1">
    <location>
        <begin position="11"/>
        <end position="113"/>
    </location>
</feature>
<name>A0AAW9KDL8_CLOPF</name>
<dbReference type="Pfam" id="PF13788">
    <property type="entry name" value="DUF4180"/>
    <property type="match status" value="1"/>
</dbReference>
<evidence type="ECO:0000313" key="2">
    <source>
        <dbReference type="EMBL" id="MDZ7541388.1"/>
    </source>
</evidence>
<dbReference type="RefSeq" id="WP_322378953.1">
    <property type="nucleotide sequence ID" value="NZ_WNUN01000012.1"/>
</dbReference>
<dbReference type="AlphaFoldDB" id="A0AAW9KDL8"/>
<dbReference type="Proteomes" id="UP001288944">
    <property type="component" value="Unassembled WGS sequence"/>
</dbReference>